<organism evidence="1">
    <name type="scientific">marine metagenome</name>
    <dbReference type="NCBI Taxonomy" id="408172"/>
    <lineage>
        <taxon>unclassified sequences</taxon>
        <taxon>metagenomes</taxon>
        <taxon>ecological metagenomes</taxon>
    </lineage>
</organism>
<dbReference type="SUPFAM" id="SSF51556">
    <property type="entry name" value="Metallo-dependent hydrolases"/>
    <property type="match status" value="1"/>
</dbReference>
<dbReference type="EMBL" id="UINC01200505">
    <property type="protein sequence ID" value="SVE19427.1"/>
    <property type="molecule type" value="Genomic_DNA"/>
</dbReference>
<evidence type="ECO:0000313" key="1">
    <source>
        <dbReference type="EMBL" id="SVE19427.1"/>
    </source>
</evidence>
<reference evidence="1" key="1">
    <citation type="submission" date="2018-05" db="EMBL/GenBank/DDBJ databases">
        <authorList>
            <person name="Lanie J.A."/>
            <person name="Ng W.-L."/>
            <person name="Kazmierczak K.M."/>
            <person name="Andrzejewski T.M."/>
            <person name="Davidsen T.M."/>
            <person name="Wayne K.J."/>
            <person name="Tettelin H."/>
            <person name="Glass J.I."/>
            <person name="Rusch D."/>
            <person name="Podicherti R."/>
            <person name="Tsui H.-C.T."/>
            <person name="Winkler M.E."/>
        </authorList>
    </citation>
    <scope>NUCLEOTIDE SEQUENCE</scope>
</reference>
<sequence>EKAMSELGLVGIVGHPPIAEWCIPFVEAAAAREGLVNLHMHNVLMDEIATMFPHCTFISHASTWGAEHLAKHDNVFFEVVQYPDGQGSEWDFAWFADKVGRERLIFGADLPYYDYRVLQKTIEEAPIDDDFKDRIAHKNLEALIQRFKPDWSMPEAPPKTVRVYDPEALWAVNPENPVRLTVFA</sequence>
<feature type="non-terminal residue" evidence="1">
    <location>
        <position position="1"/>
    </location>
</feature>
<dbReference type="InterPro" id="IPR032466">
    <property type="entry name" value="Metal_Hydrolase"/>
</dbReference>
<protein>
    <recommendedName>
        <fullName evidence="2">Amidohydrolase-related domain-containing protein</fullName>
    </recommendedName>
</protein>
<accession>A0A383BH30</accession>
<evidence type="ECO:0008006" key="2">
    <source>
        <dbReference type="Google" id="ProtNLM"/>
    </source>
</evidence>
<gene>
    <name evidence="1" type="ORF">METZ01_LOCUS472281</name>
</gene>
<dbReference type="AlphaFoldDB" id="A0A383BH30"/>
<name>A0A383BH30_9ZZZZ</name>
<proteinExistence type="predicted"/>
<dbReference type="Gene3D" id="3.20.20.140">
    <property type="entry name" value="Metal-dependent hydrolases"/>
    <property type="match status" value="1"/>
</dbReference>